<keyword evidence="2" id="KW-1185">Reference proteome</keyword>
<evidence type="ECO:0000313" key="2">
    <source>
        <dbReference type="Proteomes" id="UP000664052"/>
    </source>
</evidence>
<sequence>MDKQETQKPKKLSLKRETVRLLSGAGAEQQARKELTSPICTDYGTKCDL</sequence>
<gene>
    <name evidence="1" type="ORF">JYK02_13355</name>
</gene>
<name>A0ABS3DC26_9BACT</name>
<proteinExistence type="predicted"/>
<dbReference type="EMBL" id="JAFIMU010000007">
    <property type="protein sequence ID" value="MBN8228492.1"/>
    <property type="molecule type" value="Genomic_DNA"/>
</dbReference>
<dbReference type="Proteomes" id="UP000664052">
    <property type="component" value="Unassembled WGS sequence"/>
</dbReference>
<protein>
    <recommendedName>
        <fullName evidence="3">Anacyclamide/piricyclamide family prenylated cyclic peptide</fullName>
    </recommendedName>
</protein>
<reference evidence="1 2" key="1">
    <citation type="submission" date="2021-02" db="EMBL/GenBank/DDBJ databases">
        <title>De Novo genome assembly of isolated myxobacteria.</title>
        <authorList>
            <person name="Stevens D.C."/>
        </authorList>
    </citation>
    <scope>NUCLEOTIDE SEQUENCE [LARGE SCALE GENOMIC DNA]</scope>
    <source>
        <strain evidence="1 2">ATCC 29039</strain>
    </source>
</reference>
<accession>A0ABS3DC26</accession>
<evidence type="ECO:0000313" key="1">
    <source>
        <dbReference type="EMBL" id="MBN8228492.1"/>
    </source>
</evidence>
<dbReference type="RefSeq" id="WP_207051312.1">
    <property type="nucleotide sequence ID" value="NZ_JAFIMU010000007.1"/>
</dbReference>
<evidence type="ECO:0008006" key="3">
    <source>
        <dbReference type="Google" id="ProtNLM"/>
    </source>
</evidence>
<organism evidence="1 2">
    <name type="scientific">Corallococcus macrosporus</name>
    <dbReference type="NCBI Taxonomy" id="35"/>
    <lineage>
        <taxon>Bacteria</taxon>
        <taxon>Pseudomonadati</taxon>
        <taxon>Myxococcota</taxon>
        <taxon>Myxococcia</taxon>
        <taxon>Myxococcales</taxon>
        <taxon>Cystobacterineae</taxon>
        <taxon>Myxococcaceae</taxon>
        <taxon>Corallococcus</taxon>
    </lineage>
</organism>
<comment type="caution">
    <text evidence="1">The sequence shown here is derived from an EMBL/GenBank/DDBJ whole genome shotgun (WGS) entry which is preliminary data.</text>
</comment>